<dbReference type="InterPro" id="IPR007460">
    <property type="entry name" value="BrnT_toxin"/>
</dbReference>
<dbReference type="EMBL" id="MFKF01000366">
    <property type="protein sequence ID" value="OGG45763.1"/>
    <property type="molecule type" value="Genomic_DNA"/>
</dbReference>
<comment type="caution">
    <text evidence="1">The sequence shown here is derived from an EMBL/GenBank/DDBJ whole genome shotgun (WGS) entry which is preliminary data.</text>
</comment>
<dbReference type="InterPro" id="IPR038573">
    <property type="entry name" value="BrnT_sf"/>
</dbReference>
<reference evidence="1 2" key="1">
    <citation type="journal article" date="2016" name="Nat. Commun.">
        <title>Thousands of microbial genomes shed light on interconnected biogeochemical processes in an aquifer system.</title>
        <authorList>
            <person name="Anantharaman K."/>
            <person name="Brown C.T."/>
            <person name="Hug L.A."/>
            <person name="Sharon I."/>
            <person name="Castelle C.J."/>
            <person name="Probst A.J."/>
            <person name="Thomas B.C."/>
            <person name="Singh A."/>
            <person name="Wilkins M.J."/>
            <person name="Karaoz U."/>
            <person name="Brodie E.L."/>
            <person name="Williams K.H."/>
            <person name="Hubbard S.S."/>
            <person name="Banfield J.F."/>
        </authorList>
    </citation>
    <scope>NUCLEOTIDE SEQUENCE [LARGE SCALE GENOMIC DNA]</scope>
    <source>
        <strain evidence="2">RIFCSPLOWO2_12_FULL_64_10</strain>
    </source>
</reference>
<accession>A0A1F6C9B5</accession>
<evidence type="ECO:0008006" key="3">
    <source>
        <dbReference type="Google" id="ProtNLM"/>
    </source>
</evidence>
<dbReference type="Pfam" id="PF04365">
    <property type="entry name" value="BrnT_toxin"/>
    <property type="match status" value="1"/>
</dbReference>
<name>A0A1F6C9B5_HANXR</name>
<protein>
    <recommendedName>
        <fullName evidence="3">BrnT family toxin</fullName>
    </recommendedName>
</protein>
<organism evidence="1 2">
    <name type="scientific">Handelsmanbacteria sp. (strain RIFCSPLOWO2_12_FULL_64_10)</name>
    <dbReference type="NCBI Taxonomy" id="1817868"/>
    <lineage>
        <taxon>Bacteria</taxon>
        <taxon>Candidatus Handelsmaniibacteriota</taxon>
    </lineage>
</organism>
<evidence type="ECO:0000313" key="2">
    <source>
        <dbReference type="Proteomes" id="UP000178606"/>
    </source>
</evidence>
<proteinExistence type="predicted"/>
<sequence>MDLIFEWDEEKARENLRKHKVSFEEGKTIFNDPLSITFPDKTHSRDEERYISVGSSSAGRVLIVSHTNRKPAIRIISCRKATASERRRYEEDEG</sequence>
<dbReference type="AlphaFoldDB" id="A0A1F6C9B5"/>
<gene>
    <name evidence="1" type="ORF">A3F84_12230</name>
</gene>
<dbReference type="Gene3D" id="3.10.450.530">
    <property type="entry name" value="Ribonuclease toxin, BrnT, of type II toxin-antitoxin system"/>
    <property type="match status" value="1"/>
</dbReference>
<evidence type="ECO:0000313" key="1">
    <source>
        <dbReference type="EMBL" id="OGG45763.1"/>
    </source>
</evidence>
<dbReference type="Proteomes" id="UP000178606">
    <property type="component" value="Unassembled WGS sequence"/>
</dbReference>